<dbReference type="CDD" id="cd02969">
    <property type="entry name" value="PRX_like1"/>
    <property type="match status" value="1"/>
</dbReference>
<keyword evidence="1" id="KW-0732">Signal</keyword>
<keyword evidence="4" id="KW-1185">Reference proteome</keyword>
<dbReference type="InterPro" id="IPR036249">
    <property type="entry name" value="Thioredoxin-like_sf"/>
</dbReference>
<dbReference type="InterPro" id="IPR013766">
    <property type="entry name" value="Thioredoxin_domain"/>
</dbReference>
<evidence type="ECO:0000259" key="2">
    <source>
        <dbReference type="PROSITE" id="PS51352"/>
    </source>
</evidence>
<organism evidence="3 4">
    <name type="scientific">Emticicia oligotrophica (strain DSM 17448 / CIP 109782 / MTCC 6937 / GPTSA100-15)</name>
    <dbReference type="NCBI Taxonomy" id="929562"/>
    <lineage>
        <taxon>Bacteria</taxon>
        <taxon>Pseudomonadati</taxon>
        <taxon>Bacteroidota</taxon>
        <taxon>Cytophagia</taxon>
        <taxon>Cytophagales</taxon>
        <taxon>Leadbetterellaceae</taxon>
        <taxon>Emticicia</taxon>
    </lineage>
</organism>
<dbReference type="RefSeq" id="WP_015028499.1">
    <property type="nucleotide sequence ID" value="NC_018748.1"/>
</dbReference>
<name>A0ABM5N058_EMTOG</name>
<dbReference type="Gene3D" id="3.40.30.10">
    <property type="entry name" value="Glutaredoxin"/>
    <property type="match status" value="1"/>
</dbReference>
<feature type="signal peptide" evidence="1">
    <location>
        <begin position="1"/>
        <end position="25"/>
    </location>
</feature>
<protein>
    <submittedName>
        <fullName evidence="3">Alkyl hydroperoxide reductase/ Thiol specific antioxidant/ Mal allergen</fullName>
    </submittedName>
</protein>
<accession>A0ABM5N058</accession>
<evidence type="ECO:0000313" key="4">
    <source>
        <dbReference type="Proteomes" id="UP000002875"/>
    </source>
</evidence>
<gene>
    <name evidence="3" type="ordered locus">Emtol_1654</name>
</gene>
<dbReference type="Proteomes" id="UP000002875">
    <property type="component" value="Chromosome"/>
</dbReference>
<dbReference type="PANTHER" id="PTHR43640:SF1">
    <property type="entry name" value="THIOREDOXIN-DEPENDENT PEROXIREDOXIN"/>
    <property type="match status" value="1"/>
</dbReference>
<proteinExistence type="predicted"/>
<evidence type="ECO:0000313" key="3">
    <source>
        <dbReference type="EMBL" id="AFK02799.1"/>
    </source>
</evidence>
<evidence type="ECO:0000256" key="1">
    <source>
        <dbReference type="SAM" id="SignalP"/>
    </source>
</evidence>
<reference evidence="3 4" key="1">
    <citation type="submission" date="2011-07" db="EMBL/GenBank/DDBJ databases">
        <title>The complete genome of chromosome of Emticicia oligotrophica DSM 17448.</title>
        <authorList>
            <consortium name="US DOE Joint Genome Institute (JGI-PGF)"/>
            <person name="Lucas S."/>
            <person name="Han J."/>
            <person name="Lapidus A."/>
            <person name="Bruce D."/>
            <person name="Goodwin L."/>
            <person name="Pitluck S."/>
            <person name="Peters L."/>
            <person name="Kyrpides N."/>
            <person name="Mavromatis K."/>
            <person name="Ivanova N."/>
            <person name="Ovchinnikova G."/>
            <person name="Teshima H."/>
            <person name="Detter J.C."/>
            <person name="Tapia R."/>
            <person name="Han C."/>
            <person name="Land M."/>
            <person name="Hauser L."/>
            <person name="Markowitz V."/>
            <person name="Cheng J.-F."/>
            <person name="Hugenholtz P."/>
            <person name="Woyke T."/>
            <person name="Wu D."/>
            <person name="Tindall B."/>
            <person name="Pomrenke H."/>
            <person name="Brambilla E."/>
            <person name="Klenk H.-P."/>
            <person name="Eisen J.A."/>
        </authorList>
    </citation>
    <scope>NUCLEOTIDE SEQUENCE [LARGE SCALE GENOMIC DNA]</scope>
    <source>
        <strain evidence="3 4">DSM 17448</strain>
    </source>
</reference>
<dbReference type="EMBL" id="CP002961">
    <property type="protein sequence ID" value="AFK02799.1"/>
    <property type="molecule type" value="Genomic_DNA"/>
</dbReference>
<dbReference type="SUPFAM" id="SSF52833">
    <property type="entry name" value="Thioredoxin-like"/>
    <property type="match status" value="1"/>
</dbReference>
<dbReference type="InterPro" id="IPR047262">
    <property type="entry name" value="PRX-like1"/>
</dbReference>
<feature type="chain" id="PRO_5047358069" evidence="1">
    <location>
        <begin position="26"/>
        <end position="220"/>
    </location>
</feature>
<dbReference type="PANTHER" id="PTHR43640">
    <property type="entry name" value="OS07G0260300 PROTEIN"/>
    <property type="match status" value="1"/>
</dbReference>
<dbReference type="InterPro" id="IPR000866">
    <property type="entry name" value="AhpC/TSA"/>
</dbReference>
<feature type="domain" description="Thioredoxin" evidence="2">
    <location>
        <begin position="43"/>
        <end position="196"/>
    </location>
</feature>
<sequence length="220" mass="24031">MRKQFLIIGAVLLSYVFVAFQTAQASPNNDLPKVATSAAPTAYLLGDVVADFKLKNVDGKMLALSDFSSAKGFIIVFSSNHCPFSKSYEDRVIALDRKYAAQGYPVIMINPNDPDAYEEDSFANMQARVKEKAYPFPYLSDDTQVVSKAFGAMRTPQVYVLKKEGGKNIVSYIGAIDDNAQDPSGVTKRYVEDAVNNLMVGKPVVTTSTKAVGCAIKWKS</sequence>
<dbReference type="Pfam" id="PF00578">
    <property type="entry name" value="AhpC-TSA"/>
    <property type="match status" value="1"/>
</dbReference>
<dbReference type="PROSITE" id="PS51352">
    <property type="entry name" value="THIOREDOXIN_2"/>
    <property type="match status" value="1"/>
</dbReference>